<evidence type="ECO:0000256" key="1">
    <source>
        <dbReference type="SAM" id="MobiDB-lite"/>
    </source>
</evidence>
<reference evidence="3 4" key="1">
    <citation type="submission" date="2015-07" db="EMBL/GenBank/DDBJ databases">
        <title>A draft genome sequence of Mycobacterium wolinskyi.</title>
        <authorList>
            <person name="de Man T.J."/>
            <person name="Perry K.A."/>
            <person name="Coulliette A.D."/>
            <person name="Jensen B."/>
            <person name="Toney N.C."/>
            <person name="Limbago B.M."/>
            <person name="Noble-Wang J."/>
        </authorList>
    </citation>
    <scope>NUCLEOTIDE SEQUENCE [LARGE SCALE GENOMIC DNA]</scope>
    <source>
        <strain evidence="3 4">CDC_01</strain>
    </source>
</reference>
<dbReference type="EMBL" id="LGTW01000027">
    <property type="protein sequence ID" value="KWX20485.1"/>
    <property type="molecule type" value="Genomic_DNA"/>
</dbReference>
<organism evidence="3 4">
    <name type="scientific">Mycolicibacterium wolinskyi</name>
    <dbReference type="NCBI Taxonomy" id="59750"/>
    <lineage>
        <taxon>Bacteria</taxon>
        <taxon>Bacillati</taxon>
        <taxon>Actinomycetota</taxon>
        <taxon>Actinomycetes</taxon>
        <taxon>Mycobacteriales</taxon>
        <taxon>Mycobacteriaceae</taxon>
        <taxon>Mycolicibacterium</taxon>
    </lineage>
</organism>
<proteinExistence type="predicted"/>
<dbReference type="Proteomes" id="UP000070612">
    <property type="component" value="Unassembled WGS sequence"/>
</dbReference>
<feature type="region of interest" description="Disordered" evidence="1">
    <location>
        <begin position="1"/>
        <end position="20"/>
    </location>
</feature>
<feature type="transmembrane region" description="Helical" evidence="2">
    <location>
        <begin position="25"/>
        <end position="47"/>
    </location>
</feature>
<accession>A0A132PDS6</accession>
<feature type="region of interest" description="Disordered" evidence="1">
    <location>
        <begin position="219"/>
        <end position="248"/>
    </location>
</feature>
<dbReference type="InterPro" id="IPR021454">
    <property type="entry name" value="DUF3105"/>
</dbReference>
<comment type="caution">
    <text evidence="3">The sequence shown here is derived from an EMBL/GenBank/DDBJ whole genome shotgun (WGS) entry which is preliminary data.</text>
</comment>
<keyword evidence="2" id="KW-1133">Transmembrane helix</keyword>
<gene>
    <name evidence="3" type="ORF">AFM11_30410</name>
</gene>
<keyword evidence="4" id="KW-1185">Reference proteome</keyword>
<evidence type="ECO:0000256" key="2">
    <source>
        <dbReference type="SAM" id="Phobius"/>
    </source>
</evidence>
<sequence length="248" mass="26336">MGKGARTRGPKRGSPVTRMTTGRPWGSVAAVAAVVVFAGAVFGYIYVRSGDQRERQAALAPFAPSAANQDPSLQIPGIVVKSYRGADHVAPTQRVAYDGNPPYGGPHDAAWAACDGVVYSVPIRAENAVHSLEHGAVWIAYHPDKIVGTDLEGLRGRARGNNYVFMSPVPTMNSPVSLQSWGHQLTLDDANDERIDQFISALRTNRFTHPEVGATCAPLGPGRFDPANPPPFDPTPHGPDAVPVDGAK</sequence>
<keyword evidence="2" id="KW-0812">Transmembrane</keyword>
<protein>
    <submittedName>
        <fullName evidence="3">Membrane protein</fullName>
    </submittedName>
</protein>
<evidence type="ECO:0000313" key="3">
    <source>
        <dbReference type="EMBL" id="KWX20485.1"/>
    </source>
</evidence>
<feature type="compositionally biased region" description="Basic residues" evidence="1">
    <location>
        <begin position="1"/>
        <end position="11"/>
    </location>
</feature>
<feature type="compositionally biased region" description="Pro residues" evidence="1">
    <location>
        <begin position="227"/>
        <end position="237"/>
    </location>
</feature>
<keyword evidence="2" id="KW-0472">Membrane</keyword>
<dbReference type="AlphaFoldDB" id="A0A132PDS6"/>
<dbReference type="PATRIC" id="fig|59750.3.peg.3982"/>
<dbReference type="Pfam" id="PF11303">
    <property type="entry name" value="DUF3105"/>
    <property type="match status" value="1"/>
</dbReference>
<evidence type="ECO:0000313" key="4">
    <source>
        <dbReference type="Proteomes" id="UP000070612"/>
    </source>
</evidence>
<name>A0A132PDS6_9MYCO</name>